<dbReference type="EMBL" id="MT631579">
    <property type="protein sequence ID" value="QNO54447.1"/>
    <property type="molecule type" value="Genomic_DNA"/>
</dbReference>
<reference evidence="1" key="1">
    <citation type="submission" date="2020-06" db="EMBL/GenBank/DDBJ databases">
        <title>Unique genomic features of the anaerobic methanotrophic archaea.</title>
        <authorList>
            <person name="Chadwick G.L."/>
            <person name="Skennerton C.T."/>
            <person name="Laso-Perez R."/>
            <person name="Leu A.O."/>
            <person name="Speth D.R."/>
            <person name="Yu H."/>
            <person name="Morgan-Lang C."/>
            <person name="Hatzenpichler R."/>
            <person name="Goudeau D."/>
            <person name="Malmstrom R."/>
            <person name="Brazelton W.J."/>
            <person name="Woyke T."/>
            <person name="Hallam S.J."/>
            <person name="Tyson G.W."/>
            <person name="Wegener G."/>
            <person name="Boetius A."/>
            <person name="Orphan V."/>
        </authorList>
    </citation>
    <scope>NUCLEOTIDE SEQUENCE</scope>
</reference>
<organism evidence="1">
    <name type="scientific">Candidatus Methanophaga sp. ANME-1 ERB7</name>
    <dbReference type="NCBI Taxonomy" id="2759913"/>
    <lineage>
        <taxon>Archaea</taxon>
        <taxon>Methanobacteriati</taxon>
        <taxon>Methanobacteriota</taxon>
        <taxon>Stenosarchaea group</taxon>
        <taxon>Methanomicrobia</taxon>
        <taxon>Candidatus Methanophagales</taxon>
        <taxon>Candidatus Methanophagaceae</taxon>
        <taxon>Candidatus Methanophaga</taxon>
    </lineage>
</organism>
<protein>
    <submittedName>
        <fullName evidence="1">Uncharacterized protein</fullName>
    </submittedName>
</protein>
<dbReference type="AlphaFoldDB" id="A0A7G9Z2G3"/>
<gene>
    <name evidence="1" type="ORF">IPKNHHKO_00024</name>
</gene>
<accession>A0A7G9Z2G3</accession>
<name>A0A7G9Z2G3_9EURY</name>
<evidence type="ECO:0000313" key="1">
    <source>
        <dbReference type="EMBL" id="QNO54447.1"/>
    </source>
</evidence>
<proteinExistence type="predicted"/>
<sequence>MVDVEKLTKDTIGDGGVLALLYFDIHAKDKEAVQQLGAGFVKHILENPGVAFALGEIDEPMEGVDGQNASSSIEVKLLTKDFTTLANICMENSPFTVEILRPDTIELPLSQAHNLLSNISATTAEYKRTIITKVASPQEIAEFQKQMKARAEMGKKILEKKEGD</sequence>